<dbReference type="InterPro" id="IPR003836">
    <property type="entry name" value="Glucokinase"/>
</dbReference>
<name>A0ABP0M4Y3_9DINO</name>
<dbReference type="EMBL" id="CAXAMN010015224">
    <property type="protein sequence ID" value="CAK9045290.1"/>
    <property type="molecule type" value="Genomic_DNA"/>
</dbReference>
<evidence type="ECO:0000313" key="4">
    <source>
        <dbReference type="Proteomes" id="UP001642484"/>
    </source>
</evidence>
<sequence>MDSLSVGPVQYSSLEADEFDDGNSADDIDEVEEAPETSRTTGVPPEGSLKQQICQGRFEAWVSQMKLGHNPLVYELYKRLELLSHSVTNSSVRCLLVEFSIAGMHGVYKQSSCFDPTSPTWLLNSESNKMEQIPNLVVDWTLDDELLISSRYYTGAERRGPYVDESRLSCPDFEHRMKSQAFALRRHPTSHSGGVRGLFCESVVLNGERSCGAARGRLEAKGGEFSGRLVLISHADTMGSGASQPEQKPAPPILRSISTAQANLRKDYQGDTLLSADVGGTGSRLHLFLPPDSLNPTEADFFVPPERMIFEKQYKNERFESFMDVVRLFLQEAGLEKPPLLACLAVAGVVVDNSARFVNLGWEISGRKIEEAFCIQRVELINDFVAQGYGILTLNPKKDCEILQDAPIKHGAPIAVIGAGTGLGEAFLTVGAQGDYEVWPSEGGHAEYAPRQEGSKSLETELLQYLTIKYSEKSRVSVERVAAGRGIANIYEFLSWKYPEKVNRAVHRSFIGPIEGPRTFDPAAITKAASAGICELSKQTVDIWAGAYGSEAGVMALTYMPFGGLYLTGGVTSKMKDWLSGKKTGQSTFLEAFLDKGRVTTMLMRVPVMVVQGEDMGERGAMLKATRIYLEQQKHRIMSQASCSTGAPEFVLKPSAICARQPAGEDIPTVVEVAED</sequence>
<evidence type="ECO:0000313" key="3">
    <source>
        <dbReference type="EMBL" id="CAK9045290.1"/>
    </source>
</evidence>
<dbReference type="NCBIfam" id="TIGR00749">
    <property type="entry name" value="glk"/>
    <property type="match status" value="1"/>
</dbReference>
<accession>A0ABP0M4Y3</accession>
<keyword evidence="1" id="KW-0808">Transferase</keyword>
<reference evidence="3 4" key="1">
    <citation type="submission" date="2024-02" db="EMBL/GenBank/DDBJ databases">
        <authorList>
            <person name="Chen Y."/>
            <person name="Shah S."/>
            <person name="Dougan E. K."/>
            <person name="Thang M."/>
            <person name="Chan C."/>
        </authorList>
    </citation>
    <scope>NUCLEOTIDE SEQUENCE [LARGE SCALE GENOMIC DNA]</scope>
</reference>
<organism evidence="3 4">
    <name type="scientific">Durusdinium trenchii</name>
    <dbReference type="NCBI Taxonomy" id="1381693"/>
    <lineage>
        <taxon>Eukaryota</taxon>
        <taxon>Sar</taxon>
        <taxon>Alveolata</taxon>
        <taxon>Dinophyceae</taxon>
        <taxon>Suessiales</taxon>
        <taxon>Symbiodiniaceae</taxon>
        <taxon>Durusdinium</taxon>
    </lineage>
</organism>
<dbReference type="PANTHER" id="PTHR47363:SF1">
    <property type="entry name" value="GLUCOKINASE"/>
    <property type="match status" value="1"/>
</dbReference>
<keyword evidence="4" id="KW-1185">Reference proteome</keyword>
<proteinExistence type="predicted"/>
<dbReference type="Gene3D" id="3.30.420.40">
    <property type="match status" value="1"/>
</dbReference>
<keyword evidence="2" id="KW-0418">Kinase</keyword>
<dbReference type="PANTHER" id="PTHR47363">
    <property type="entry name" value="GLUCOKINASE"/>
    <property type="match status" value="1"/>
</dbReference>
<dbReference type="SUPFAM" id="SSF53067">
    <property type="entry name" value="Actin-like ATPase domain"/>
    <property type="match status" value="1"/>
</dbReference>
<evidence type="ECO:0008006" key="5">
    <source>
        <dbReference type="Google" id="ProtNLM"/>
    </source>
</evidence>
<evidence type="ECO:0000256" key="1">
    <source>
        <dbReference type="ARBA" id="ARBA00022679"/>
    </source>
</evidence>
<dbReference type="CDD" id="cd24008">
    <property type="entry name" value="ASKHA_NBD_GLK"/>
    <property type="match status" value="1"/>
</dbReference>
<dbReference type="InterPro" id="IPR043129">
    <property type="entry name" value="ATPase_NBD"/>
</dbReference>
<dbReference type="Pfam" id="PF02685">
    <property type="entry name" value="Glucokinase"/>
    <property type="match status" value="1"/>
</dbReference>
<protein>
    <recommendedName>
        <fullName evidence="5">Glucokinase</fullName>
    </recommendedName>
</protein>
<comment type="caution">
    <text evidence="3">The sequence shown here is derived from an EMBL/GenBank/DDBJ whole genome shotgun (WGS) entry which is preliminary data.</text>
</comment>
<dbReference type="Gene3D" id="3.40.367.20">
    <property type="match status" value="1"/>
</dbReference>
<gene>
    <name evidence="3" type="ORF">CCMP2556_LOCUS23698</name>
</gene>
<evidence type="ECO:0000256" key="2">
    <source>
        <dbReference type="ARBA" id="ARBA00022777"/>
    </source>
</evidence>
<dbReference type="Proteomes" id="UP001642484">
    <property type="component" value="Unassembled WGS sequence"/>
</dbReference>